<dbReference type="OMA" id="VYEEQAF"/>
<keyword evidence="2" id="KW-0732">Signal</keyword>
<dbReference type="EMBL" id="LT934111">
    <property type="protein sequence ID" value="VAH03151.1"/>
    <property type="molecule type" value="Genomic_DNA"/>
</dbReference>
<sequence length="161" mass="18226">MVLLMVYLTSTMEAVRCCRQREGPATQQDGGVQAGAEERQRRLAPVRLELMGWRRPWTKEGRRFSGKDDAGKAHGGTTARRRREQGRATGEGKWEGQRVPAAAAARRPMGRHGRLKREEPGDEFVNEYPVEYVYEEQAFDNPENFAAKMIITPDITSIFAC</sequence>
<dbReference type="AlphaFoldDB" id="A0A9R0Q196"/>
<keyword evidence="4" id="KW-1185">Reference proteome</keyword>
<accession>A0A9R0Q196</accession>
<reference evidence="3 4" key="1">
    <citation type="submission" date="2017-09" db="EMBL/GenBank/DDBJ databases">
        <authorList>
            <consortium name="International Durum Wheat Genome Sequencing Consortium (IDWGSC)"/>
            <person name="Milanesi L."/>
        </authorList>
    </citation>
    <scope>NUCLEOTIDE SEQUENCE [LARGE SCALE GENOMIC DNA]</scope>
    <source>
        <strain evidence="4">cv. Svevo</strain>
    </source>
</reference>
<feature type="signal peptide" evidence="2">
    <location>
        <begin position="1"/>
        <end position="17"/>
    </location>
</feature>
<evidence type="ECO:0000313" key="4">
    <source>
        <dbReference type="Proteomes" id="UP000324705"/>
    </source>
</evidence>
<evidence type="ECO:0000256" key="1">
    <source>
        <dbReference type="SAM" id="MobiDB-lite"/>
    </source>
</evidence>
<dbReference type="Gramene" id="TRITD1Av1G055190.1">
    <property type="protein sequence ID" value="TRITD1Av1G055190.1"/>
    <property type="gene ID" value="TRITD1Av1G055190"/>
</dbReference>
<evidence type="ECO:0000313" key="3">
    <source>
        <dbReference type="EMBL" id="VAH03151.1"/>
    </source>
</evidence>
<dbReference type="Proteomes" id="UP000324705">
    <property type="component" value="Chromosome 1A"/>
</dbReference>
<feature type="chain" id="PRO_5040235791" evidence="2">
    <location>
        <begin position="18"/>
        <end position="161"/>
    </location>
</feature>
<protein>
    <submittedName>
        <fullName evidence="3">Uncharacterized protein</fullName>
    </submittedName>
</protein>
<evidence type="ECO:0000256" key="2">
    <source>
        <dbReference type="SAM" id="SignalP"/>
    </source>
</evidence>
<proteinExistence type="predicted"/>
<organism evidence="3 4">
    <name type="scientific">Triticum turgidum subsp. durum</name>
    <name type="common">Durum wheat</name>
    <name type="synonym">Triticum durum</name>
    <dbReference type="NCBI Taxonomy" id="4567"/>
    <lineage>
        <taxon>Eukaryota</taxon>
        <taxon>Viridiplantae</taxon>
        <taxon>Streptophyta</taxon>
        <taxon>Embryophyta</taxon>
        <taxon>Tracheophyta</taxon>
        <taxon>Spermatophyta</taxon>
        <taxon>Magnoliopsida</taxon>
        <taxon>Liliopsida</taxon>
        <taxon>Poales</taxon>
        <taxon>Poaceae</taxon>
        <taxon>BOP clade</taxon>
        <taxon>Pooideae</taxon>
        <taxon>Triticodae</taxon>
        <taxon>Triticeae</taxon>
        <taxon>Triticinae</taxon>
        <taxon>Triticum</taxon>
    </lineage>
</organism>
<feature type="compositionally biased region" description="Basic and acidic residues" evidence="1">
    <location>
        <begin position="59"/>
        <end position="72"/>
    </location>
</feature>
<name>A0A9R0Q196_TRITD</name>
<feature type="region of interest" description="Disordered" evidence="1">
    <location>
        <begin position="59"/>
        <end position="117"/>
    </location>
</feature>
<gene>
    <name evidence="3" type="ORF">TRITD_1Av1G055190</name>
</gene>